<reference evidence="1" key="1">
    <citation type="submission" date="2021-01" db="EMBL/GenBank/DDBJ databases">
        <authorList>
            <consortium name="Genoscope - CEA"/>
            <person name="William W."/>
        </authorList>
    </citation>
    <scope>NUCLEOTIDE SEQUENCE</scope>
</reference>
<evidence type="ECO:0000313" key="2">
    <source>
        <dbReference type="Proteomes" id="UP000692954"/>
    </source>
</evidence>
<comment type="caution">
    <text evidence="1">The sequence shown here is derived from an EMBL/GenBank/DDBJ whole genome shotgun (WGS) entry which is preliminary data.</text>
</comment>
<name>A0A8S1Q4U2_9CILI</name>
<proteinExistence type="predicted"/>
<keyword evidence="2" id="KW-1185">Reference proteome</keyword>
<dbReference type="AlphaFoldDB" id="A0A8S1Q4U2"/>
<gene>
    <name evidence="1" type="ORF">PSON_ATCC_30995.1.T0960123</name>
</gene>
<organism evidence="1 2">
    <name type="scientific">Paramecium sonneborni</name>
    <dbReference type="NCBI Taxonomy" id="65129"/>
    <lineage>
        <taxon>Eukaryota</taxon>
        <taxon>Sar</taxon>
        <taxon>Alveolata</taxon>
        <taxon>Ciliophora</taxon>
        <taxon>Intramacronucleata</taxon>
        <taxon>Oligohymenophorea</taxon>
        <taxon>Peniculida</taxon>
        <taxon>Parameciidae</taxon>
        <taxon>Paramecium</taxon>
    </lineage>
</organism>
<sequence>MSQLKCQNDNHEESSILGVCIDTKCKYSRAYCVACKIEFHRGHEDKLQPFSQLNKWIAQSFNYYQNLLQFNGSILQFQNLLHETINLLQFNKEIDIFQMSIEQLTNFVNKLLVVEEIETKVSPQIKQIYQEINVFQSVCKTALQQFSIVKDFKIKEKILLIGNIPQIQTQNIQLKRVDFCKFSEKYRNIQKTQIEKDGKQASGIGYVMCDYLIPKNGESLLRFNYVSGFTLSLGLCHPKKLIESNFQNQQLSSKEHGLYLVQSNGLIYSHLDSSINGYNLKDKIFPQDIIELKINMQLQSVTWIVNQKKIYTMRIDTTQDLYPIADICGVVQIVDEL</sequence>
<evidence type="ECO:0000313" key="1">
    <source>
        <dbReference type="EMBL" id="CAD8110676.1"/>
    </source>
</evidence>
<dbReference type="OrthoDB" id="307263at2759"/>
<accession>A0A8S1Q4U2</accession>
<dbReference type="EMBL" id="CAJJDN010000096">
    <property type="protein sequence ID" value="CAD8110676.1"/>
    <property type="molecule type" value="Genomic_DNA"/>
</dbReference>
<protein>
    <submittedName>
        <fullName evidence="1">Uncharacterized protein</fullName>
    </submittedName>
</protein>
<dbReference type="Proteomes" id="UP000692954">
    <property type="component" value="Unassembled WGS sequence"/>
</dbReference>